<dbReference type="EMBL" id="SACT01000002">
    <property type="protein sequence ID" value="RVT52881.1"/>
    <property type="molecule type" value="Genomic_DNA"/>
</dbReference>
<evidence type="ECO:0000313" key="3">
    <source>
        <dbReference type="Proteomes" id="UP000288178"/>
    </source>
</evidence>
<dbReference type="InterPro" id="IPR025991">
    <property type="entry name" value="Chemoreceptor_zinc-bind_dom"/>
</dbReference>
<name>A0A3S2X2U9_9BURK</name>
<evidence type="ECO:0000313" key="2">
    <source>
        <dbReference type="EMBL" id="RVT52881.1"/>
    </source>
</evidence>
<reference evidence="2 3" key="1">
    <citation type="submission" date="2019-01" db="EMBL/GenBank/DDBJ databases">
        <authorList>
            <person name="Chen W.-M."/>
        </authorList>
    </citation>
    <scope>NUCLEOTIDE SEQUENCE [LARGE SCALE GENOMIC DNA]</scope>
    <source>
        <strain evidence="2 3">ICH-3</strain>
    </source>
</reference>
<organism evidence="2 3">
    <name type="scientific">Rubrivivax albus</name>
    <dbReference type="NCBI Taxonomy" id="2499835"/>
    <lineage>
        <taxon>Bacteria</taxon>
        <taxon>Pseudomonadati</taxon>
        <taxon>Pseudomonadota</taxon>
        <taxon>Betaproteobacteria</taxon>
        <taxon>Burkholderiales</taxon>
        <taxon>Sphaerotilaceae</taxon>
        <taxon>Rubrivivax</taxon>
    </lineage>
</organism>
<dbReference type="Gene3D" id="1.20.120.30">
    <property type="entry name" value="Aspartate receptor, ligand-binding domain"/>
    <property type="match status" value="1"/>
</dbReference>
<proteinExistence type="predicted"/>
<dbReference type="Proteomes" id="UP000288178">
    <property type="component" value="Unassembled WGS sequence"/>
</dbReference>
<comment type="caution">
    <text evidence="2">The sequence shown here is derived from an EMBL/GenBank/DDBJ whole genome shotgun (WGS) entry which is preliminary data.</text>
</comment>
<dbReference type="OrthoDB" id="8613985at2"/>
<sequence length="109" mass="11951">MKAHRNWKVKLRSAIDNREQLDAATICRDHQCPLGRWLHGPGGARWGSSPGFTTLLDAHAGFHRAAGQMAENINRSAYDQANHLLGSGSKFAQASNETVTAILRAKRGF</sequence>
<dbReference type="AlphaFoldDB" id="A0A3S2X2U9"/>
<protein>
    <submittedName>
        <fullName evidence="2">Chemotaxis protein</fullName>
    </submittedName>
</protein>
<feature type="domain" description="Chemoreceptor zinc-binding" evidence="1">
    <location>
        <begin position="4"/>
        <end position="68"/>
    </location>
</feature>
<evidence type="ECO:0000259" key="1">
    <source>
        <dbReference type="Pfam" id="PF13682"/>
    </source>
</evidence>
<dbReference type="Pfam" id="PF13682">
    <property type="entry name" value="CZB"/>
    <property type="match status" value="1"/>
</dbReference>
<gene>
    <name evidence="2" type="ORF">ENE75_09185</name>
</gene>
<accession>A0A3S2X2U9</accession>
<keyword evidence="3" id="KW-1185">Reference proteome</keyword>